<protein>
    <recommendedName>
        <fullName evidence="4">Secreted protein</fullName>
    </recommendedName>
</protein>
<feature type="signal peptide" evidence="1">
    <location>
        <begin position="1"/>
        <end position="31"/>
    </location>
</feature>
<dbReference type="OrthoDB" id="9842932at2"/>
<dbReference type="HOGENOM" id="CLU_2615559_0_0_3"/>
<dbReference type="Proteomes" id="UP000010366">
    <property type="component" value="Chromosome"/>
</dbReference>
<organism evidence="2 3">
    <name type="scientific">Chamaesiphon minutus (strain ATCC 27169 / PCC 6605)</name>
    <dbReference type="NCBI Taxonomy" id="1173020"/>
    <lineage>
        <taxon>Bacteria</taxon>
        <taxon>Bacillati</taxon>
        <taxon>Cyanobacteriota</taxon>
        <taxon>Cyanophyceae</taxon>
        <taxon>Gomontiellales</taxon>
        <taxon>Chamaesiphonaceae</taxon>
        <taxon>Chamaesiphon</taxon>
    </lineage>
</organism>
<keyword evidence="3" id="KW-1185">Reference proteome</keyword>
<evidence type="ECO:0000313" key="2">
    <source>
        <dbReference type="EMBL" id="AFY91863.1"/>
    </source>
</evidence>
<dbReference type="AlphaFoldDB" id="K9UB68"/>
<dbReference type="RefSeq" id="WP_015158057.1">
    <property type="nucleotide sequence ID" value="NC_019697.1"/>
</dbReference>
<keyword evidence="1" id="KW-0732">Signal</keyword>
<evidence type="ECO:0000313" key="3">
    <source>
        <dbReference type="Proteomes" id="UP000010366"/>
    </source>
</evidence>
<evidence type="ECO:0000256" key="1">
    <source>
        <dbReference type="SAM" id="SignalP"/>
    </source>
</evidence>
<dbReference type="EMBL" id="CP003600">
    <property type="protein sequence ID" value="AFY91863.1"/>
    <property type="molecule type" value="Genomic_DNA"/>
</dbReference>
<feature type="chain" id="PRO_5003936257" description="Secreted protein" evidence="1">
    <location>
        <begin position="32"/>
        <end position="78"/>
    </location>
</feature>
<sequence>MKNQPSGRFLTALSVGAGLFCALNLSVLVPAADAGCRPTGRRIGGQVVLKCSGPTRCRPTGRYKTVRGVRYQVLRCPR</sequence>
<accession>K9UB68</accession>
<reference evidence="2 3" key="1">
    <citation type="submission" date="2012-05" db="EMBL/GenBank/DDBJ databases">
        <title>Finished chromosome of genome of Chamaesiphon sp. PCC 6605.</title>
        <authorList>
            <consortium name="US DOE Joint Genome Institute"/>
            <person name="Gugger M."/>
            <person name="Coursin T."/>
            <person name="Rippka R."/>
            <person name="Tandeau De Marsac N."/>
            <person name="Huntemann M."/>
            <person name="Wei C.-L."/>
            <person name="Han J."/>
            <person name="Detter J.C."/>
            <person name="Han C."/>
            <person name="Tapia R."/>
            <person name="Chen A."/>
            <person name="Kyrpides N."/>
            <person name="Mavromatis K."/>
            <person name="Markowitz V."/>
            <person name="Szeto E."/>
            <person name="Ivanova N."/>
            <person name="Pagani I."/>
            <person name="Pati A."/>
            <person name="Goodwin L."/>
            <person name="Nordberg H.P."/>
            <person name="Cantor M.N."/>
            <person name="Hua S.X."/>
            <person name="Woyke T."/>
            <person name="Kerfeld C.A."/>
        </authorList>
    </citation>
    <scope>NUCLEOTIDE SEQUENCE [LARGE SCALE GENOMIC DNA]</scope>
    <source>
        <strain evidence="3">ATCC 27169 / PCC 6605</strain>
    </source>
</reference>
<dbReference type="KEGG" id="cmp:Cha6605_0580"/>
<proteinExistence type="predicted"/>
<evidence type="ECO:0008006" key="4">
    <source>
        <dbReference type="Google" id="ProtNLM"/>
    </source>
</evidence>
<name>K9UB68_CHAP6</name>
<gene>
    <name evidence="2" type="ORF">Cha6605_0580</name>
</gene>